<keyword evidence="2 5" id="KW-0732">Signal</keyword>
<protein>
    <submittedName>
        <fullName evidence="7">Porin family protein</fullName>
    </submittedName>
</protein>
<dbReference type="EMBL" id="JABUFE010000018">
    <property type="protein sequence ID" value="NSX56781.1"/>
    <property type="molecule type" value="Genomic_DNA"/>
</dbReference>
<evidence type="ECO:0000256" key="1">
    <source>
        <dbReference type="ARBA" id="ARBA00004370"/>
    </source>
</evidence>
<dbReference type="PANTHER" id="PTHR34001">
    <property type="entry name" value="BLL7405 PROTEIN"/>
    <property type="match status" value="1"/>
</dbReference>
<comment type="caution">
    <text evidence="7">The sequence shown here is derived from an EMBL/GenBank/DDBJ whole genome shotgun (WGS) entry which is preliminary data.</text>
</comment>
<feature type="chain" id="PRO_5047308577" evidence="5">
    <location>
        <begin position="22"/>
        <end position="254"/>
    </location>
</feature>
<dbReference type="SUPFAM" id="SSF56925">
    <property type="entry name" value="OMPA-like"/>
    <property type="match status" value="1"/>
</dbReference>
<dbReference type="Gene3D" id="2.40.160.20">
    <property type="match status" value="1"/>
</dbReference>
<feature type="domain" description="Outer membrane protein beta-barrel" evidence="6">
    <location>
        <begin position="12"/>
        <end position="231"/>
    </location>
</feature>
<keyword evidence="8" id="KW-1185">Reference proteome</keyword>
<evidence type="ECO:0000313" key="8">
    <source>
        <dbReference type="Proteomes" id="UP000777935"/>
    </source>
</evidence>
<dbReference type="Proteomes" id="UP000777935">
    <property type="component" value="Unassembled WGS sequence"/>
</dbReference>
<evidence type="ECO:0000256" key="4">
    <source>
        <dbReference type="ARBA" id="ARBA00038306"/>
    </source>
</evidence>
<dbReference type="InterPro" id="IPR051692">
    <property type="entry name" value="OMP-like"/>
</dbReference>
<dbReference type="Pfam" id="PF13505">
    <property type="entry name" value="OMP_b-brl"/>
    <property type="match status" value="1"/>
</dbReference>
<evidence type="ECO:0000259" key="6">
    <source>
        <dbReference type="Pfam" id="PF13505"/>
    </source>
</evidence>
<dbReference type="InterPro" id="IPR027385">
    <property type="entry name" value="Beta-barrel_OMP"/>
</dbReference>
<comment type="similarity">
    <text evidence="4">Belongs to the Omp25/RopB family.</text>
</comment>
<dbReference type="InterPro" id="IPR011250">
    <property type="entry name" value="OMP/PagP_B-barrel"/>
</dbReference>
<evidence type="ECO:0000256" key="2">
    <source>
        <dbReference type="ARBA" id="ARBA00022729"/>
    </source>
</evidence>
<reference evidence="7 8" key="1">
    <citation type="submission" date="2020-06" db="EMBL/GenBank/DDBJ databases">
        <title>Sulfitobacter algicola sp. nov., isolated from green algae.</title>
        <authorList>
            <person name="Wang C."/>
        </authorList>
    </citation>
    <scope>NUCLEOTIDE SEQUENCE [LARGE SCALE GENOMIC DNA]</scope>
    <source>
        <strain evidence="7 8">1151</strain>
    </source>
</reference>
<comment type="subcellular location">
    <subcellularLocation>
        <location evidence="1">Membrane</location>
    </subcellularLocation>
</comment>
<sequence>MKLKQLILLMPFCILAAPLKAQDWDGWHGGLHIGGAEANGEHDIKEDGLEFLDEPVGLDDISGGLGGIRIGYDWTKNQTLFGIEAEISSTDINDRFTNDVVSTGGGGFNDFDFYETSIESMGSIRGRIGRVVGKEQRTLIYGLGGLAIADVNAKNGDADPRSGGGSVRPDCGVSGGCAEGDETAFGFTIGAGVEHQFKDLKIGRGALSLGLEYAYYDFGEVEFKTRTDDLTPADHEFDVDLSAHTLQAVIRLRF</sequence>
<evidence type="ECO:0000256" key="3">
    <source>
        <dbReference type="ARBA" id="ARBA00023136"/>
    </source>
</evidence>
<proteinExistence type="inferred from homology"/>
<dbReference type="PANTHER" id="PTHR34001:SF3">
    <property type="entry name" value="BLL7405 PROTEIN"/>
    <property type="match status" value="1"/>
</dbReference>
<evidence type="ECO:0000256" key="5">
    <source>
        <dbReference type="SAM" id="SignalP"/>
    </source>
</evidence>
<keyword evidence="3" id="KW-0472">Membrane</keyword>
<name>A0ABX2J0Q9_9RHOB</name>
<gene>
    <name evidence="7" type="ORF">HRQ87_18515</name>
</gene>
<dbReference type="RefSeq" id="WP_174139932.1">
    <property type="nucleotide sequence ID" value="NZ_JABUFE010000018.1"/>
</dbReference>
<feature type="signal peptide" evidence="5">
    <location>
        <begin position="1"/>
        <end position="21"/>
    </location>
</feature>
<accession>A0ABX2J0Q9</accession>
<evidence type="ECO:0000313" key="7">
    <source>
        <dbReference type="EMBL" id="NSX56781.1"/>
    </source>
</evidence>
<organism evidence="7 8">
    <name type="scientific">Parasulfitobacter algicola</name>
    <dbReference type="NCBI Taxonomy" id="2614809"/>
    <lineage>
        <taxon>Bacteria</taxon>
        <taxon>Pseudomonadati</taxon>
        <taxon>Pseudomonadota</taxon>
        <taxon>Alphaproteobacteria</taxon>
        <taxon>Rhodobacterales</taxon>
        <taxon>Roseobacteraceae</taxon>
        <taxon>Parasulfitobacter</taxon>
    </lineage>
</organism>